<protein>
    <recommendedName>
        <fullName evidence="10">Membrane protein</fullName>
        <shortName evidence="10">M protein</shortName>
    </recommendedName>
    <alternativeName>
        <fullName evidence="10">E1 glycoprotein</fullName>
    </alternativeName>
    <alternativeName>
        <fullName evidence="10">Matrix glycoprotein</fullName>
    </alternativeName>
    <alternativeName>
        <fullName evidence="10">Membrane glycoprotein</fullName>
    </alternativeName>
</protein>
<dbReference type="GO" id="GO:0055036">
    <property type="term" value="C:virion membrane"/>
    <property type="evidence" value="ECO:0007669"/>
    <property type="project" value="UniProtKB-SubCell"/>
</dbReference>
<dbReference type="InterPro" id="IPR042550">
    <property type="entry name" value="GAMMA_CORONA_M"/>
</dbReference>
<name>V5TFF2_BWCOV</name>
<comment type="subunit">
    <text evidence="10">Homomultimer. Interacts with envelope E protein in the budding compartment of the host cell, which is located between endoplasmic reticulum and the Golgi complex. Forms a complex with HE and S proteins. Interacts with nucleocapsid N protein. This interaction probably participates in RNA packaging into the virus.</text>
</comment>
<comment type="subcellular location">
    <subcellularLocation>
        <location evidence="10">Host Golgi apparatus membrane</location>
        <topology evidence="10">Multi-pass membrane protein</topology>
    </subcellularLocation>
    <subcellularLocation>
        <location evidence="10">Virion membrane</location>
        <topology evidence="10">Multi-pass membrane protein</topology>
    </subcellularLocation>
</comment>
<gene>
    <name evidence="10 12" type="primary">M</name>
</gene>
<proteinExistence type="inferred from homology"/>
<sequence length="274" mass="31208">MVNMYELALSVLRDYNLALSTFLTLIICVLQFGYASRNRFFYWIKIITLWLMWPFAIVTAVFSCLYPPCYEYGWAEQLFPTSSPVSTTTHSSTLSVTKVPIPQGNGLWSCGTYGHNINITAFVFAIIFAIFTCAAWLFYWIQSTRLYLRVRSWWAFSPDTNYVAVFKMANDQYFTLPLLEIPMVLSLVYKNNFVYCNGTYLGRIPSMGYLPASCIVGSAEKIARYRKITVSAADGSDANVARFGTVIYAKDKYISAGLAYTKREKTETEKLYSV</sequence>
<keyword evidence="6 10" id="KW-1133">Transmembrane helix</keyword>
<evidence type="ECO:0000256" key="9">
    <source>
        <dbReference type="ARBA" id="ARBA00023311"/>
    </source>
</evidence>
<keyword evidence="7 10" id="KW-0472">Membrane</keyword>
<evidence type="ECO:0000256" key="4">
    <source>
        <dbReference type="ARBA" id="ARBA00022870"/>
    </source>
</evidence>
<evidence type="ECO:0000313" key="14">
    <source>
        <dbReference type="Proteomes" id="UP000126730"/>
    </source>
</evidence>
<dbReference type="Proteomes" id="UP000126730">
    <property type="component" value="Segment"/>
</dbReference>
<evidence type="ECO:0000313" key="12">
    <source>
        <dbReference type="EMBL" id="AHB63510.1"/>
    </source>
</evidence>
<dbReference type="GO" id="GO:0016020">
    <property type="term" value="C:membrane"/>
    <property type="evidence" value="ECO:0007669"/>
    <property type="project" value="InterPro"/>
</dbReference>
<evidence type="ECO:0000256" key="3">
    <source>
        <dbReference type="ARBA" id="ARBA00022844"/>
    </source>
</evidence>
<dbReference type="Pfam" id="PF01635">
    <property type="entry name" value="CoV_M"/>
    <property type="match status" value="1"/>
</dbReference>
<evidence type="ECO:0000256" key="1">
    <source>
        <dbReference type="ARBA" id="ARBA00022692"/>
    </source>
</evidence>
<evidence type="ECO:0000256" key="8">
    <source>
        <dbReference type="ARBA" id="ARBA00023180"/>
    </source>
</evidence>
<feature type="transmembrane region" description="Helical" evidence="10">
    <location>
        <begin position="47"/>
        <end position="68"/>
    </location>
</feature>
<keyword evidence="3 10" id="KW-0946">Virion</keyword>
<keyword evidence="9 10" id="KW-0468">Viral matrix protein</keyword>
<keyword evidence="8" id="KW-0325">Glycoprotein</keyword>
<dbReference type="PROSITE" id="PS51927">
    <property type="entry name" value="COV_M"/>
    <property type="match status" value="1"/>
</dbReference>
<dbReference type="EMBL" id="KF793824">
    <property type="protein sequence ID" value="AHB63483.1"/>
    <property type="molecule type" value="Genomic_RNA"/>
</dbReference>
<accession>V5TFF2</accession>
<evidence type="ECO:0000313" key="11">
    <source>
        <dbReference type="EMBL" id="AHB63483.1"/>
    </source>
</evidence>
<keyword evidence="4 10" id="KW-1043">Host membrane</keyword>
<keyword evidence="2 10" id="KW-1040">Host Golgi apparatus</keyword>
<dbReference type="GO" id="GO:0019031">
    <property type="term" value="C:viral envelope"/>
    <property type="evidence" value="ECO:0007669"/>
    <property type="project" value="UniProtKB-KW"/>
</dbReference>
<feature type="transmembrane region" description="Helical" evidence="10">
    <location>
        <begin position="117"/>
        <end position="141"/>
    </location>
</feature>
<dbReference type="CDD" id="cd21566">
    <property type="entry name" value="gammaCoV_M"/>
    <property type="match status" value="1"/>
</dbReference>
<feature type="transmembrane region" description="Helical" evidence="10">
    <location>
        <begin position="15"/>
        <end position="35"/>
    </location>
</feature>
<dbReference type="GO" id="GO:0039660">
    <property type="term" value="F:structural constituent of virion"/>
    <property type="evidence" value="ECO:0007669"/>
    <property type="project" value="UniProtKB-KW"/>
</dbReference>
<evidence type="ECO:0000256" key="7">
    <source>
        <dbReference type="ARBA" id="ARBA00023136"/>
    </source>
</evidence>
<keyword evidence="1 10" id="KW-0812">Transmembrane</keyword>
<evidence type="ECO:0000256" key="6">
    <source>
        <dbReference type="ARBA" id="ARBA00022989"/>
    </source>
</evidence>
<dbReference type="InterPro" id="IPR002574">
    <property type="entry name" value="M_CoV"/>
</dbReference>
<evidence type="ECO:0000256" key="10">
    <source>
        <dbReference type="RuleBase" id="RU363118"/>
    </source>
</evidence>
<dbReference type="EMBL" id="KF793826">
    <property type="protein sequence ID" value="AHB63510.1"/>
    <property type="molecule type" value="Genomic_RNA"/>
</dbReference>
<reference evidence="12" key="1">
    <citation type="submission" date="2013-10" db="EMBL/GenBank/DDBJ databases">
        <authorList>
            <person name="Woo P.C.Y."/>
            <person name="Lau S.K.P."/>
            <person name="Lam C.S.F."/>
            <person name="Tsang A.K.L."/>
            <person name="Hui S.-W."/>
            <person name="Fan R.Y.Y."/>
            <person name="Martelli P."/>
            <person name="Yuen K.-Y."/>
        </authorList>
    </citation>
    <scope>NUCLEOTIDE SEQUENCE</scope>
    <source>
        <strain evidence="11">CF090325</strain>
        <strain evidence="12">CF090331</strain>
    </source>
</reference>
<dbReference type="GO" id="GO:0044178">
    <property type="term" value="C:host cell Golgi membrane"/>
    <property type="evidence" value="ECO:0007669"/>
    <property type="project" value="UniProtKB-SubCell"/>
</dbReference>
<evidence type="ECO:0000256" key="5">
    <source>
        <dbReference type="ARBA" id="ARBA00022879"/>
    </source>
</evidence>
<evidence type="ECO:0000313" key="13">
    <source>
        <dbReference type="Proteomes" id="UP000101112"/>
    </source>
</evidence>
<reference evidence="13 14" key="2">
    <citation type="journal article" date="2014" name="J. Virol.">
        <title>Discovery of a novel bottlenose dolphin coronavirus reveals a distinct species of marine mammal coronavirus in Gammacoronavirus.</title>
        <authorList>
            <person name="Woo P.C."/>
            <person name="Lau S.K."/>
            <person name="Lam C.S."/>
            <person name="Tsang A.K."/>
            <person name="Hui S.W."/>
            <person name="Fan R.Y."/>
            <person name="Martelli P."/>
            <person name="Yuen K.Y."/>
        </authorList>
    </citation>
    <scope>NUCLEOTIDE SEQUENCE [LARGE SCALE GENOMIC DNA]</scope>
    <source>
        <strain evidence="11">CF090325</strain>
        <strain evidence="12">CF090331</strain>
    </source>
</reference>
<comment type="function">
    <text evidence="10">Component of the viral envelope that plays a central role in virus morphogenesis and assembly via its interactions with other viral proteins.</text>
</comment>
<dbReference type="Proteomes" id="UP000101112">
    <property type="component" value="Segment"/>
</dbReference>
<evidence type="ECO:0000256" key="2">
    <source>
        <dbReference type="ARBA" id="ARBA00022812"/>
    </source>
</evidence>
<comment type="similarity">
    <text evidence="10">Belongs to the gammacoronaviruses M protein family.</text>
</comment>
<organism evidence="12 14">
    <name type="scientific">Bottlenose dolphin coronavirus HKU22</name>
    <dbReference type="NCBI Taxonomy" id="1433215"/>
    <lineage>
        <taxon>Viruses</taxon>
        <taxon>Riboviria</taxon>
        <taxon>Orthornavirae</taxon>
        <taxon>Pisuviricota</taxon>
        <taxon>Pisoniviricetes</taxon>
        <taxon>Nidovirales</taxon>
        <taxon>Cornidovirineae</taxon>
        <taxon>Coronaviridae</taxon>
        <taxon>Orthocoronavirinae</taxon>
        <taxon>Gammacoronavirus</taxon>
        <taxon>Cegacovirus</taxon>
        <taxon>Gammacoronavirus delphinapteri</taxon>
        <taxon>Beluga whale coronavirus (strain SW1)</taxon>
    </lineage>
</organism>
<keyword evidence="5 10" id="KW-0261">Viral envelope protein</keyword>